<comment type="caution">
    <text evidence="7">The sequence shown here is derived from an EMBL/GenBank/DDBJ whole genome shotgun (WGS) entry which is preliminary data.</text>
</comment>
<reference evidence="7 8" key="1">
    <citation type="submission" date="2022-05" db="EMBL/GenBank/DDBJ databases">
        <authorList>
            <consortium name="Genoscope - CEA"/>
            <person name="William W."/>
        </authorList>
    </citation>
    <scope>NUCLEOTIDE SEQUENCE [LARGE SCALE GENOMIC DNA]</scope>
</reference>
<dbReference type="InterPro" id="IPR000885">
    <property type="entry name" value="Fib_collagen_C"/>
</dbReference>
<evidence type="ECO:0000256" key="1">
    <source>
        <dbReference type="ARBA" id="ARBA00004613"/>
    </source>
</evidence>
<name>A0ABN8QN54_9CNID</name>
<keyword evidence="2" id="KW-0964">Secreted</keyword>
<dbReference type="PANTHER" id="PTHR16146:SF46">
    <property type="entry name" value="INTELECTIN-1A-RELATED"/>
    <property type="match status" value="1"/>
</dbReference>
<dbReference type="PROSITE" id="PS51406">
    <property type="entry name" value="FIBRINOGEN_C_2"/>
    <property type="match status" value="1"/>
</dbReference>
<dbReference type="InterPro" id="IPR036056">
    <property type="entry name" value="Fibrinogen-like_C"/>
</dbReference>
<evidence type="ECO:0000256" key="3">
    <source>
        <dbReference type="ARBA" id="ARBA00023119"/>
    </source>
</evidence>
<gene>
    <name evidence="7" type="ORF">PLOB_00008664</name>
</gene>
<dbReference type="NCBIfam" id="NF040941">
    <property type="entry name" value="GGGWT_bact"/>
    <property type="match status" value="1"/>
</dbReference>
<evidence type="ECO:0000313" key="8">
    <source>
        <dbReference type="Proteomes" id="UP001159405"/>
    </source>
</evidence>
<dbReference type="PANTHER" id="PTHR16146">
    <property type="entry name" value="INTELECTIN"/>
    <property type="match status" value="1"/>
</dbReference>
<evidence type="ECO:0000313" key="7">
    <source>
        <dbReference type="EMBL" id="CAH3167243.1"/>
    </source>
</evidence>
<dbReference type="Gene3D" id="3.50.4.10">
    <property type="entry name" value="Hepatocyte Growth Factor"/>
    <property type="match status" value="1"/>
</dbReference>
<proteinExistence type="predicted"/>
<dbReference type="PROSITE" id="PS50948">
    <property type="entry name" value="PAN"/>
    <property type="match status" value="1"/>
</dbReference>
<dbReference type="SUPFAM" id="SSF56496">
    <property type="entry name" value="Fibrinogen C-terminal domain-like"/>
    <property type="match status" value="1"/>
</dbReference>
<accession>A0ABN8QN54</accession>
<dbReference type="Pfam" id="PF01410">
    <property type="entry name" value="COLFI"/>
    <property type="match status" value="1"/>
</dbReference>
<evidence type="ECO:0000256" key="2">
    <source>
        <dbReference type="ARBA" id="ARBA00022525"/>
    </source>
</evidence>
<dbReference type="InterPro" id="IPR002181">
    <property type="entry name" value="Fibrinogen_a/b/g_C_dom"/>
</dbReference>
<dbReference type="EMBL" id="CALNXK010000140">
    <property type="protein sequence ID" value="CAH3167243.1"/>
    <property type="molecule type" value="Genomic_DNA"/>
</dbReference>
<dbReference type="InterPro" id="IPR003609">
    <property type="entry name" value="Pan_app"/>
</dbReference>
<comment type="subcellular location">
    <subcellularLocation>
        <location evidence="1">Secreted</location>
    </subcellularLocation>
</comment>
<feature type="domain" description="Fibrinogen C-terminal" evidence="6">
    <location>
        <begin position="136"/>
        <end position="187"/>
    </location>
</feature>
<dbReference type="SMART" id="SM00473">
    <property type="entry name" value="PAN_AP"/>
    <property type="match status" value="1"/>
</dbReference>
<keyword evidence="8" id="KW-1185">Reference proteome</keyword>
<dbReference type="SUPFAM" id="SSF57414">
    <property type="entry name" value="Hairpin loop containing domain-like"/>
    <property type="match status" value="1"/>
</dbReference>
<keyword evidence="4" id="KW-1015">Disulfide bond</keyword>
<dbReference type="Gene3D" id="2.60.120.1000">
    <property type="match status" value="1"/>
</dbReference>
<dbReference type="Proteomes" id="UP001159405">
    <property type="component" value="Unassembled WGS sequence"/>
</dbReference>
<protein>
    <recommendedName>
        <fullName evidence="9">Fibrinogen C-terminal domain-containing protein</fullName>
    </recommendedName>
</protein>
<evidence type="ECO:0000256" key="4">
    <source>
        <dbReference type="ARBA" id="ARBA00023157"/>
    </source>
</evidence>
<evidence type="ECO:0000259" key="5">
    <source>
        <dbReference type="PROSITE" id="PS50948"/>
    </source>
</evidence>
<evidence type="ECO:0000259" key="6">
    <source>
        <dbReference type="PROSITE" id="PS51406"/>
    </source>
</evidence>
<organism evidence="7 8">
    <name type="scientific">Porites lobata</name>
    <dbReference type="NCBI Taxonomy" id="104759"/>
    <lineage>
        <taxon>Eukaryota</taxon>
        <taxon>Metazoa</taxon>
        <taxon>Cnidaria</taxon>
        <taxon>Anthozoa</taxon>
        <taxon>Hexacorallia</taxon>
        <taxon>Scleractinia</taxon>
        <taxon>Fungiina</taxon>
        <taxon>Poritidae</taxon>
        <taxon>Porites</taxon>
    </lineage>
</organism>
<dbReference type="Pfam" id="PF00024">
    <property type="entry name" value="PAN_1"/>
    <property type="match status" value="1"/>
</dbReference>
<sequence length="349" mass="39852">MDITYGNTTEILSDSNRDTSAITDKESCGSFFEVQDGYALVGHVLETFVVVDEFECQQKCTANKRCKSFNVRPDDDFTRHICELNNKTRQKKPGDFVKTKASSYYGSVKISCFHISRNKKTQTSTGYCFPALQGKSCLPKPEKSCQEIKKFGKSQGDGVYWIDPDGGNHSNAFQAYCDMTSYEGGWTMCYTTKEYAKPKTEVAYHPQFPYSKEGYRTNCNNIPFSEIIFIDHQMGNKAYFKRRSHSSLTAASNGYDKSANASTYGLWDGEGVNKNYSYQLLICHQEFYSGFFVSGYTNCFKKCDRWCDDRITPYFRTASTHRYYKGVAFNINGHYPHVVENRLISVGLR</sequence>
<evidence type="ECO:0008006" key="9">
    <source>
        <dbReference type="Google" id="ProtNLM"/>
    </source>
</evidence>
<feature type="domain" description="Apple" evidence="5">
    <location>
        <begin position="28"/>
        <end position="112"/>
    </location>
</feature>
<keyword evidence="3" id="KW-0176">Collagen</keyword>